<evidence type="ECO:0008006" key="4">
    <source>
        <dbReference type="Google" id="ProtNLM"/>
    </source>
</evidence>
<evidence type="ECO:0000256" key="1">
    <source>
        <dbReference type="SAM" id="SignalP"/>
    </source>
</evidence>
<name>A0ABS4J5N5_9BACL</name>
<dbReference type="InterPro" id="IPR013783">
    <property type="entry name" value="Ig-like_fold"/>
</dbReference>
<keyword evidence="3" id="KW-1185">Reference proteome</keyword>
<feature type="chain" id="PRO_5045245632" description="Fibronectin type-III domain-containing protein" evidence="1">
    <location>
        <begin position="30"/>
        <end position="775"/>
    </location>
</feature>
<reference evidence="2 3" key="1">
    <citation type="submission" date="2021-03" db="EMBL/GenBank/DDBJ databases">
        <title>Genomic Encyclopedia of Type Strains, Phase IV (KMG-IV): sequencing the most valuable type-strain genomes for metagenomic binning, comparative biology and taxonomic classification.</title>
        <authorList>
            <person name="Goeker M."/>
        </authorList>
    </citation>
    <scope>NUCLEOTIDE SEQUENCE [LARGE SCALE GENOMIC DNA]</scope>
    <source>
        <strain evidence="2 3">DSM 26048</strain>
    </source>
</reference>
<dbReference type="Proteomes" id="UP001519287">
    <property type="component" value="Unassembled WGS sequence"/>
</dbReference>
<accession>A0ABS4J5N5</accession>
<gene>
    <name evidence="2" type="ORF">J2Z66_006057</name>
</gene>
<proteinExistence type="predicted"/>
<comment type="caution">
    <text evidence="2">The sequence shown here is derived from an EMBL/GenBank/DDBJ whole genome shotgun (WGS) entry which is preliminary data.</text>
</comment>
<sequence>MIVKHMVKVIMFSVMLVAVAYHLSQTVHATAFTTGSEETVVSKASRESVGLKFWPDGAMGITKSGSNYMFHAANSTKVTRTIGTLTNPIASKVGAGVSISGIPSSYNYAAGGPVYKDPATGTLLMFYHVEIWPGGDHTKYYSLLAMSKSTDDGATWTDLGEIVRPNVPYSASATQGYEVGAGTYVKAGDYFYLYFRDYLAGGGYNNIAVARAKISDVVDAAINSNTVVPWKKYYSGTWTEDGIGGLSDYLETGNPATGWLSASYNTYLNKYIMCVLENVTATNTHLKIIESDDGLNFNSGRTLIVNNSNEYFYPTLVGMGEDPTITDGQFYVYYTSSVAAVWNRWTDAYLARRSISYTGTSAPGSFSLTSPANTSTGVSSKPTLNWADSTTAVTYNLLVDDNSDFSSPVVNVQDLKVSEYTLPYDLAGNTTYYWKVIATNAYGSTSSSTFSFTTDSTGSTTYQAETGFSSTQGANQWGYQYWNGSTYTNMTWDSVNSYWSGTGSYNLVGSDFQHPGNTADSVRKWVAPSDGTITISDRVKLVAATGDGVNFKIKKNGTLFWNQDIYDTTGYHVYVSQTVAAGDVIYFVLNRKGSQLYDSTFTNPQIIHTPDPGSGPGGPTTINYQASSGFSGTQGQNQWYYMYGNGSTYTNMTWDGANSRWYGAGSYNWVSAGVMHPGNTTDAVRKWVAPASGSITITGNVAKNDVGGGDGVNAQIIHNTTNIYNQDIAYNNSTGYDVNLTLSVTAGDAIYFRLNRKSTQTFDLTNWDPVIAFTP</sequence>
<organism evidence="2 3">
    <name type="scientific">Paenibacillus eucommiae</name>
    <dbReference type="NCBI Taxonomy" id="1355755"/>
    <lineage>
        <taxon>Bacteria</taxon>
        <taxon>Bacillati</taxon>
        <taxon>Bacillota</taxon>
        <taxon>Bacilli</taxon>
        <taxon>Bacillales</taxon>
        <taxon>Paenibacillaceae</taxon>
        <taxon>Paenibacillus</taxon>
    </lineage>
</organism>
<dbReference type="EMBL" id="JAGGLB010000025">
    <property type="protein sequence ID" value="MBP1994421.1"/>
    <property type="molecule type" value="Genomic_DNA"/>
</dbReference>
<dbReference type="InterPro" id="IPR036278">
    <property type="entry name" value="Sialidase_sf"/>
</dbReference>
<keyword evidence="1" id="KW-0732">Signal</keyword>
<protein>
    <recommendedName>
        <fullName evidence="4">Fibronectin type-III domain-containing protein</fullName>
    </recommendedName>
</protein>
<dbReference type="Gene3D" id="2.60.40.10">
    <property type="entry name" value="Immunoglobulins"/>
    <property type="match status" value="1"/>
</dbReference>
<evidence type="ECO:0000313" key="2">
    <source>
        <dbReference type="EMBL" id="MBP1994421.1"/>
    </source>
</evidence>
<dbReference type="RefSeq" id="WP_209976256.1">
    <property type="nucleotide sequence ID" value="NZ_JAGGLB010000025.1"/>
</dbReference>
<evidence type="ECO:0000313" key="3">
    <source>
        <dbReference type="Proteomes" id="UP001519287"/>
    </source>
</evidence>
<feature type="signal peptide" evidence="1">
    <location>
        <begin position="1"/>
        <end position="29"/>
    </location>
</feature>
<dbReference type="SUPFAM" id="SSF50939">
    <property type="entry name" value="Sialidases"/>
    <property type="match status" value="1"/>
</dbReference>